<gene>
    <name evidence="3" type="ORF">F2Y61_11095</name>
    <name evidence="4" type="ORF">GKD17_04815</name>
</gene>
<dbReference type="Proteomes" id="UP000500949">
    <property type="component" value="Chromosome"/>
</dbReference>
<name>A0A1Y4PI05_9BACT</name>
<evidence type="ECO:0000313" key="3">
    <source>
        <dbReference type="EMBL" id="KAA5383370.1"/>
    </source>
</evidence>
<dbReference type="InterPro" id="IPR001296">
    <property type="entry name" value="Glyco_trans_1"/>
</dbReference>
<dbReference type="PANTHER" id="PTHR46401">
    <property type="entry name" value="GLYCOSYLTRANSFERASE WBBK-RELATED"/>
    <property type="match status" value="1"/>
</dbReference>
<dbReference type="RefSeq" id="WP_007837094.1">
    <property type="nucleotide sequence ID" value="NZ_CP046176.1"/>
</dbReference>
<evidence type="ECO:0000256" key="1">
    <source>
        <dbReference type="ARBA" id="ARBA00022679"/>
    </source>
</evidence>
<sequence length="345" mass="40131">MNHIYQWNKKSSPYNSLNIYAKYLGTLIEKIWGIESTYIYPDTDNYIDIIKEATQEKSTSIIFWHYGVFDPNIKYIEDYSKVVFIYHNITPAKYFWLTNPLSSLRAIGTYIQLLLLPRKANWITVSDFNRICLKPFGFKRIESCPLIPYNVSDRKYSKNTECTLLYVGRIIENKNCINLLLYIKRLAKMYNKTIRFIIVGECTTSNFYKIYFQKVLGELQKIDNLKLEWIANVDTEKLHELYQSCWLYVSTSLHEGLGMPVCEAILHGTPAIYMECGGQESVLNSLGMIPLGNSNKFADKVLELISDENKRNSLLEAQISELKKKDWPKSRAIVSEVYGKYIISD</sequence>
<evidence type="ECO:0000313" key="5">
    <source>
        <dbReference type="Proteomes" id="UP000347681"/>
    </source>
</evidence>
<reference evidence="3 5" key="1">
    <citation type="journal article" date="2019" name="Nat. Med.">
        <title>A library of human gut bacterial isolates paired with longitudinal multiomics data enables mechanistic microbiome research.</title>
        <authorList>
            <person name="Poyet M."/>
            <person name="Groussin M."/>
            <person name="Gibbons S.M."/>
            <person name="Avila-Pacheco J."/>
            <person name="Jiang X."/>
            <person name="Kearney S.M."/>
            <person name="Perrotta A.R."/>
            <person name="Berdy B."/>
            <person name="Zhao S."/>
            <person name="Lieberman T.D."/>
            <person name="Swanson P.K."/>
            <person name="Smith M."/>
            <person name="Roesemann S."/>
            <person name="Alexander J.E."/>
            <person name="Rich S.A."/>
            <person name="Livny J."/>
            <person name="Vlamakis H."/>
            <person name="Clish C."/>
            <person name="Bullock K."/>
            <person name="Deik A."/>
            <person name="Scott J."/>
            <person name="Pierce K.A."/>
            <person name="Xavier R.J."/>
            <person name="Alm E.J."/>
        </authorList>
    </citation>
    <scope>NUCLEOTIDE SEQUENCE [LARGE SCALE GENOMIC DNA]</scope>
    <source>
        <strain evidence="3 5">BIOML-A5</strain>
    </source>
</reference>
<dbReference type="CDD" id="cd03801">
    <property type="entry name" value="GT4_PimA-like"/>
    <property type="match status" value="1"/>
</dbReference>
<keyword evidence="1 3" id="KW-0808">Transferase</keyword>
<dbReference type="GO" id="GO:0016757">
    <property type="term" value="F:glycosyltransferase activity"/>
    <property type="evidence" value="ECO:0007669"/>
    <property type="project" value="InterPro"/>
</dbReference>
<proteinExistence type="predicted"/>
<organism evidence="3 5">
    <name type="scientific">Phocaeicola dorei</name>
    <dbReference type="NCBI Taxonomy" id="357276"/>
    <lineage>
        <taxon>Bacteria</taxon>
        <taxon>Pseudomonadati</taxon>
        <taxon>Bacteroidota</taxon>
        <taxon>Bacteroidia</taxon>
        <taxon>Bacteroidales</taxon>
        <taxon>Bacteroidaceae</taxon>
        <taxon>Phocaeicola</taxon>
    </lineage>
</organism>
<protein>
    <submittedName>
        <fullName evidence="3 4">Glycosyltransferase</fullName>
    </submittedName>
</protein>
<dbReference type="AlphaFoldDB" id="A0A1Y4PI05"/>
<dbReference type="EMBL" id="CP046176">
    <property type="protein sequence ID" value="QJR75755.1"/>
    <property type="molecule type" value="Genomic_DNA"/>
</dbReference>
<dbReference type="Gene3D" id="3.40.50.2000">
    <property type="entry name" value="Glycogen Phosphorylase B"/>
    <property type="match status" value="1"/>
</dbReference>
<evidence type="ECO:0000313" key="6">
    <source>
        <dbReference type="Proteomes" id="UP000500949"/>
    </source>
</evidence>
<reference evidence="4 6" key="2">
    <citation type="submission" date="2019-11" db="EMBL/GenBank/DDBJ databases">
        <title>Complete genome sequence of Bacteroides dorei DSM 17855.</title>
        <authorList>
            <person name="Russell J.T."/>
        </authorList>
    </citation>
    <scope>NUCLEOTIDE SEQUENCE [LARGE SCALE GENOMIC DNA]</scope>
    <source>
        <strain evidence="4 6">DSM 17855</strain>
    </source>
</reference>
<dbReference type="SUPFAM" id="SSF53756">
    <property type="entry name" value="UDP-Glycosyltransferase/glycogen phosphorylase"/>
    <property type="match status" value="1"/>
</dbReference>
<dbReference type="GeneID" id="93446004"/>
<dbReference type="GO" id="GO:0009103">
    <property type="term" value="P:lipopolysaccharide biosynthetic process"/>
    <property type="evidence" value="ECO:0007669"/>
    <property type="project" value="TreeGrafter"/>
</dbReference>
<dbReference type="PANTHER" id="PTHR46401:SF2">
    <property type="entry name" value="GLYCOSYLTRANSFERASE WBBK-RELATED"/>
    <property type="match status" value="1"/>
</dbReference>
<accession>A0A1Y4PI05</accession>
<dbReference type="EMBL" id="VVZB01000004">
    <property type="protein sequence ID" value="KAA5383370.1"/>
    <property type="molecule type" value="Genomic_DNA"/>
</dbReference>
<dbReference type="Proteomes" id="UP000347681">
    <property type="component" value="Unassembled WGS sequence"/>
</dbReference>
<evidence type="ECO:0000259" key="2">
    <source>
        <dbReference type="Pfam" id="PF00534"/>
    </source>
</evidence>
<evidence type="ECO:0000313" key="4">
    <source>
        <dbReference type="EMBL" id="QJR75755.1"/>
    </source>
</evidence>
<dbReference type="Pfam" id="PF00534">
    <property type="entry name" value="Glycos_transf_1"/>
    <property type="match status" value="1"/>
</dbReference>
<feature type="domain" description="Glycosyl transferase family 1" evidence="2">
    <location>
        <begin position="158"/>
        <end position="316"/>
    </location>
</feature>